<dbReference type="Proteomes" id="UP000182334">
    <property type="component" value="Chromosome VII"/>
</dbReference>
<dbReference type="OrthoDB" id="2017405at2759"/>
<organism evidence="1 2">
    <name type="scientific">Sungouiella intermedia</name>
    <dbReference type="NCBI Taxonomy" id="45354"/>
    <lineage>
        <taxon>Eukaryota</taxon>
        <taxon>Fungi</taxon>
        <taxon>Dikarya</taxon>
        <taxon>Ascomycota</taxon>
        <taxon>Saccharomycotina</taxon>
        <taxon>Pichiomycetes</taxon>
        <taxon>Metschnikowiaceae</taxon>
        <taxon>Sungouiella</taxon>
    </lineage>
</organism>
<evidence type="ECO:0000313" key="1">
    <source>
        <dbReference type="EMBL" id="SGZ57942.1"/>
    </source>
</evidence>
<accession>A0A1L0E069</accession>
<dbReference type="STRING" id="45354.A0A1L0E069"/>
<keyword evidence="2" id="KW-1185">Reference proteome</keyword>
<dbReference type="InterPro" id="IPR021475">
    <property type="entry name" value="Pants/Emi1-like"/>
</dbReference>
<gene>
    <name evidence="1" type="ORF">SAMEA4029010_CIC11G00000000337</name>
</gene>
<sequence length="155" mass="18157">MGIKEAEYELNEELLQLQELFTEKDSEIAAKRREVLATVRENAILSFPTDLSVLSAFDDLLLCFALGGQVRNYYRYGTYTTCAAQREKFWFAMWNGSVSESEINVDNVAQNPRELERRKTVQEFYKKRLFEKKLAGLSEDIWSERPRLLINPFKE</sequence>
<proteinExistence type="predicted"/>
<protein>
    <submittedName>
        <fullName evidence="1">CIC11C00000000337</fullName>
    </submittedName>
</protein>
<dbReference type="Pfam" id="PF11326">
    <property type="entry name" value="PANTS-like"/>
    <property type="match status" value="1"/>
</dbReference>
<evidence type="ECO:0000313" key="2">
    <source>
        <dbReference type="Proteomes" id="UP000182334"/>
    </source>
</evidence>
<reference evidence="1 2" key="1">
    <citation type="submission" date="2016-10" db="EMBL/GenBank/DDBJ databases">
        <authorList>
            <person name="de Groot N.N."/>
        </authorList>
    </citation>
    <scope>NUCLEOTIDE SEQUENCE [LARGE SCALE GENOMIC DNA]</scope>
    <source>
        <strain evidence="1 2">CBS 141442</strain>
    </source>
</reference>
<name>A0A1L0E069_9ASCO</name>
<dbReference type="EMBL" id="LT635762">
    <property type="protein sequence ID" value="SGZ57942.1"/>
    <property type="molecule type" value="Genomic_DNA"/>
</dbReference>
<dbReference type="PANTHER" id="PTHR28052">
    <property type="entry name" value="UPF0545 PROTEIN C22ORF39"/>
    <property type="match status" value="1"/>
</dbReference>
<dbReference type="AlphaFoldDB" id="A0A1L0E069"/>
<dbReference type="PANTHER" id="PTHR28052:SF1">
    <property type="entry name" value="UPF0545 PROTEIN C22ORF39"/>
    <property type="match status" value="1"/>
</dbReference>